<name>A0A3N6M0G6_NATCH</name>
<comment type="caution">
    <text evidence="1">The sequence shown here is derived from an EMBL/GenBank/DDBJ whole genome shotgun (WGS) entry which is preliminary data.</text>
</comment>
<proteinExistence type="predicted"/>
<dbReference type="EMBL" id="REFZ01000069">
    <property type="protein sequence ID" value="RQG93764.1"/>
    <property type="molecule type" value="Genomic_DNA"/>
</dbReference>
<gene>
    <name evidence="1" type="ORF">EA472_22455</name>
</gene>
<dbReference type="AlphaFoldDB" id="A0A3N6M0G6"/>
<evidence type="ECO:0000313" key="1">
    <source>
        <dbReference type="EMBL" id="RQG93764.1"/>
    </source>
</evidence>
<evidence type="ECO:0000313" key="2">
    <source>
        <dbReference type="Proteomes" id="UP000281431"/>
    </source>
</evidence>
<reference evidence="1 2" key="1">
    <citation type="submission" date="2018-10" db="EMBL/GenBank/DDBJ databases">
        <title>Natrarchaeobius chitinivorans gen. nov., sp. nov., and Natrarchaeobius haloalkaliphilus sp. nov., alkaliphilic, chitin-utilizing haloarchaea from hypersaline alkaline lakes.</title>
        <authorList>
            <person name="Sorokin D.Y."/>
            <person name="Elcheninov A.G."/>
            <person name="Kostrikina N.A."/>
            <person name="Bale N.J."/>
            <person name="Sinninghe Damste J.S."/>
            <person name="Khijniak T.V."/>
            <person name="Kublanov I.V."/>
            <person name="Toshchakov S.V."/>
        </authorList>
    </citation>
    <scope>NUCLEOTIDE SEQUENCE [LARGE SCALE GENOMIC DNA]</scope>
    <source>
        <strain evidence="1 2">AArcht7</strain>
    </source>
</reference>
<dbReference type="Proteomes" id="UP000281431">
    <property type="component" value="Unassembled WGS sequence"/>
</dbReference>
<keyword evidence="2" id="KW-1185">Reference proteome</keyword>
<protein>
    <submittedName>
        <fullName evidence="1">Uncharacterized protein</fullName>
    </submittedName>
</protein>
<accession>A0A3N6M0G6</accession>
<organism evidence="1 2">
    <name type="scientific">Natrarchaeobius chitinivorans</name>
    <dbReference type="NCBI Taxonomy" id="1679083"/>
    <lineage>
        <taxon>Archaea</taxon>
        <taxon>Methanobacteriati</taxon>
        <taxon>Methanobacteriota</taxon>
        <taxon>Stenosarchaea group</taxon>
        <taxon>Halobacteria</taxon>
        <taxon>Halobacteriales</taxon>
        <taxon>Natrialbaceae</taxon>
        <taxon>Natrarchaeobius</taxon>
    </lineage>
</organism>
<sequence>MMQSQSSKDALAPDTEYQVVRSETPVWDDGFKIGEPTGMIQCCGCEKRALNIDEIPHDPDCAQRWAKTDFWRDRFNAD</sequence>